<dbReference type="PROSITE" id="PS50263">
    <property type="entry name" value="CN_HYDROLASE"/>
    <property type="match status" value="1"/>
</dbReference>
<dbReference type="InterPro" id="IPR050345">
    <property type="entry name" value="Aliph_Amidase/BUP"/>
</dbReference>
<dbReference type="AlphaFoldDB" id="A0AAJ0DAD5"/>
<keyword evidence="4" id="KW-1185">Reference proteome</keyword>
<comment type="caution">
    <text evidence="3">The sequence shown here is derived from an EMBL/GenBank/DDBJ whole genome shotgun (WGS) entry which is preliminary data.</text>
</comment>
<proteinExistence type="predicted"/>
<sequence>MAPVHRVAVIQMHPKVIVNDSNKFLPLLSGLQPMAMEKNYQKAEGFIRAAALQGANLAVLPEYHLLNWLPHDSKFKEACGHWQTYVDKYQALAKECNINIVPGTIVELHDEGTDDERLLNVAYFIDNTGEIVGKYVKKNLWGDIERLHLTSSSSDPHPAFETPLGKVGMLICWDLAFPEAFRELISQGAKLIIIPTFWTLSDCSKEGLAINPSAEALFLDSMLTARCFENTCAIVFANAGGPAGKGYAGLSQVCVPYAGPLTRLGSHAEGMAVVDLDMAILEDAEANYQVRADLARSDWYTTDEQNPTCPRHLLILLPFYL</sequence>
<dbReference type="SUPFAM" id="SSF56317">
    <property type="entry name" value="Carbon-nitrogen hydrolase"/>
    <property type="match status" value="1"/>
</dbReference>
<evidence type="ECO:0000313" key="3">
    <source>
        <dbReference type="EMBL" id="KAK3050215.1"/>
    </source>
</evidence>
<reference evidence="3" key="1">
    <citation type="submission" date="2023-04" db="EMBL/GenBank/DDBJ databases">
        <title>Black Yeasts Isolated from many extreme environments.</title>
        <authorList>
            <person name="Coleine C."/>
            <person name="Stajich J.E."/>
            <person name="Selbmann L."/>
        </authorList>
    </citation>
    <scope>NUCLEOTIDE SEQUENCE</scope>
    <source>
        <strain evidence="3">CCFEE 5312</strain>
    </source>
</reference>
<dbReference type="EMBL" id="JAWDJX010000034">
    <property type="protein sequence ID" value="KAK3050215.1"/>
    <property type="molecule type" value="Genomic_DNA"/>
</dbReference>
<name>A0AAJ0DAD5_9PEZI</name>
<evidence type="ECO:0000313" key="4">
    <source>
        <dbReference type="Proteomes" id="UP001271007"/>
    </source>
</evidence>
<feature type="domain" description="CN hydrolase" evidence="2">
    <location>
        <begin position="5"/>
        <end position="278"/>
    </location>
</feature>
<protein>
    <recommendedName>
        <fullName evidence="2">CN hydrolase domain-containing protein</fullName>
    </recommendedName>
</protein>
<dbReference type="InterPro" id="IPR003010">
    <property type="entry name" value="C-N_Hydrolase"/>
</dbReference>
<dbReference type="PANTHER" id="PTHR43674:SF16">
    <property type="entry name" value="CARBON-NITROGEN FAMILY, PUTATIVE (AFU_ORTHOLOGUE AFUA_5G02350)-RELATED"/>
    <property type="match status" value="1"/>
</dbReference>
<dbReference type="Pfam" id="PF00795">
    <property type="entry name" value="CN_hydrolase"/>
    <property type="match status" value="1"/>
</dbReference>
<dbReference type="GO" id="GO:0016811">
    <property type="term" value="F:hydrolase activity, acting on carbon-nitrogen (but not peptide) bonds, in linear amides"/>
    <property type="evidence" value="ECO:0007669"/>
    <property type="project" value="TreeGrafter"/>
</dbReference>
<organism evidence="3 4">
    <name type="scientific">Extremus antarcticus</name>
    <dbReference type="NCBI Taxonomy" id="702011"/>
    <lineage>
        <taxon>Eukaryota</taxon>
        <taxon>Fungi</taxon>
        <taxon>Dikarya</taxon>
        <taxon>Ascomycota</taxon>
        <taxon>Pezizomycotina</taxon>
        <taxon>Dothideomycetes</taxon>
        <taxon>Dothideomycetidae</taxon>
        <taxon>Mycosphaerellales</taxon>
        <taxon>Extremaceae</taxon>
        <taxon>Extremus</taxon>
    </lineage>
</organism>
<dbReference type="InterPro" id="IPR036526">
    <property type="entry name" value="C-N_Hydrolase_sf"/>
</dbReference>
<dbReference type="PANTHER" id="PTHR43674">
    <property type="entry name" value="NITRILASE C965.09-RELATED"/>
    <property type="match status" value="1"/>
</dbReference>
<dbReference type="CDD" id="cd07197">
    <property type="entry name" value="nitrilase"/>
    <property type="match status" value="1"/>
</dbReference>
<accession>A0AAJ0DAD5</accession>
<keyword evidence="1" id="KW-0378">Hydrolase</keyword>
<dbReference type="Gene3D" id="3.60.110.10">
    <property type="entry name" value="Carbon-nitrogen hydrolase"/>
    <property type="match status" value="1"/>
</dbReference>
<gene>
    <name evidence="3" type="ORF">LTR09_008604</name>
</gene>
<evidence type="ECO:0000259" key="2">
    <source>
        <dbReference type="PROSITE" id="PS50263"/>
    </source>
</evidence>
<evidence type="ECO:0000256" key="1">
    <source>
        <dbReference type="ARBA" id="ARBA00022801"/>
    </source>
</evidence>
<dbReference type="Proteomes" id="UP001271007">
    <property type="component" value="Unassembled WGS sequence"/>
</dbReference>